<gene>
    <name evidence="6" type="ORF">PPRIM_AZ9-3.1.T1310031</name>
</gene>
<keyword evidence="2" id="KW-0175">Coiled coil</keyword>
<dbReference type="Proteomes" id="UP000688137">
    <property type="component" value="Unassembled WGS sequence"/>
</dbReference>
<reference evidence="6" key="1">
    <citation type="submission" date="2021-01" db="EMBL/GenBank/DDBJ databases">
        <authorList>
            <consortium name="Genoscope - CEA"/>
            <person name="William W."/>
        </authorList>
    </citation>
    <scope>NUCLEOTIDE SEQUENCE</scope>
</reference>
<proteinExistence type="predicted"/>
<feature type="region of interest" description="Disordered" evidence="3">
    <location>
        <begin position="1"/>
        <end position="26"/>
    </location>
</feature>
<evidence type="ECO:0000313" key="6">
    <source>
        <dbReference type="EMBL" id="CAD8106522.1"/>
    </source>
</evidence>
<feature type="domain" description="C2H2-type" evidence="5">
    <location>
        <begin position="72"/>
        <end position="95"/>
    </location>
</feature>
<keyword evidence="1" id="KW-0862">Zinc</keyword>
<evidence type="ECO:0000259" key="4">
    <source>
        <dbReference type="PROSITE" id="PS50089"/>
    </source>
</evidence>
<dbReference type="OMA" id="EDHIMYM"/>
<feature type="coiled-coil region" evidence="2">
    <location>
        <begin position="448"/>
        <end position="483"/>
    </location>
</feature>
<dbReference type="InterPro" id="IPR001841">
    <property type="entry name" value="Znf_RING"/>
</dbReference>
<dbReference type="EMBL" id="CAJJDM010000134">
    <property type="protein sequence ID" value="CAD8106522.1"/>
    <property type="molecule type" value="Genomic_DNA"/>
</dbReference>
<evidence type="ECO:0000259" key="5">
    <source>
        <dbReference type="PROSITE" id="PS50157"/>
    </source>
</evidence>
<accession>A0A8S1PTY6</accession>
<dbReference type="PROSITE" id="PS00028">
    <property type="entry name" value="ZINC_FINGER_C2H2_1"/>
    <property type="match status" value="1"/>
</dbReference>
<evidence type="ECO:0000256" key="3">
    <source>
        <dbReference type="SAM" id="MobiDB-lite"/>
    </source>
</evidence>
<evidence type="ECO:0000313" key="7">
    <source>
        <dbReference type="Proteomes" id="UP000688137"/>
    </source>
</evidence>
<comment type="caution">
    <text evidence="6">The sequence shown here is derived from an EMBL/GenBank/DDBJ whole genome shotgun (WGS) entry which is preliminary data.</text>
</comment>
<dbReference type="PROSITE" id="PS50157">
    <property type="entry name" value="ZINC_FINGER_C2H2_2"/>
    <property type="match status" value="1"/>
</dbReference>
<dbReference type="GO" id="GO:0008270">
    <property type="term" value="F:zinc ion binding"/>
    <property type="evidence" value="ECO:0007669"/>
    <property type="project" value="UniProtKB-KW"/>
</dbReference>
<protein>
    <recommendedName>
        <fullName evidence="8">RING-type domain-containing protein</fullName>
    </recommendedName>
</protein>
<feature type="domain" description="RING-type" evidence="4">
    <location>
        <begin position="485"/>
        <end position="523"/>
    </location>
</feature>
<keyword evidence="7" id="KW-1185">Reference proteome</keyword>
<organism evidence="6 7">
    <name type="scientific">Paramecium primaurelia</name>
    <dbReference type="NCBI Taxonomy" id="5886"/>
    <lineage>
        <taxon>Eukaryota</taxon>
        <taxon>Sar</taxon>
        <taxon>Alveolata</taxon>
        <taxon>Ciliophora</taxon>
        <taxon>Intramacronucleata</taxon>
        <taxon>Oligohymenophorea</taxon>
        <taxon>Peniculida</taxon>
        <taxon>Parameciidae</taxon>
        <taxon>Paramecium</taxon>
    </lineage>
</organism>
<dbReference type="InterPro" id="IPR013087">
    <property type="entry name" value="Znf_C2H2_type"/>
</dbReference>
<name>A0A8S1PTY6_PARPR</name>
<keyword evidence="1" id="KW-0863">Zinc-finger</keyword>
<evidence type="ECO:0000256" key="2">
    <source>
        <dbReference type="SAM" id="Coils"/>
    </source>
</evidence>
<sequence length="548" mass="66557">MQNQENIQKPETKQNQDNPDTIKQPHFNQECPYNSVQLHTITFNNVWDYLVHLQKCHLLNQRSEIRQSSEYYMCHRCLKVFEEFQQLLDHKDTEHKMNFEQLFDNKPEKWINLSKKGKWEIIKLIENYKDNYLNKKDTKPDNIFPSYQTDPRLNTPRDTIAKIRNLHIEKKEKLQLYLLQSKILESAYHKLFNHYKDLSMINKEYPYKLTKDSFHQLMIKHNIKLSNQLFDQTKVCEFMETALTNQEDHIMYMNRRTINKYFYLWILIHEDVNPFQGVQFQEPWVILAIPTSSEQLLNISIKKPQDNIQLLEFQKQLNEQLEIAKQIEQEKYKFDQKKIEESKVFEQKIQKLENLETQLRIQMTTQNKYLNDFESVKQQLKEQSIIDLQDRSNKLDHYYQVQRSKIQNDMTNQSELFKLADAFAKEKQKLLQRVEIYAEKRNKIHYETQDLKEQITNLGEKLRQDEQERLKNKTRRRQRIIQELCIKCQKNTREVIHFPCQHFLFCIQCIIQGMVEKRQQCPLVAIGQCRDQRYLDKKFKTVKFSKND</sequence>
<dbReference type="PROSITE" id="PS50089">
    <property type="entry name" value="ZF_RING_2"/>
    <property type="match status" value="1"/>
</dbReference>
<keyword evidence="1" id="KW-0479">Metal-binding</keyword>
<evidence type="ECO:0000256" key="1">
    <source>
        <dbReference type="PROSITE-ProRule" id="PRU00042"/>
    </source>
</evidence>
<evidence type="ECO:0008006" key="8">
    <source>
        <dbReference type="Google" id="ProtNLM"/>
    </source>
</evidence>
<dbReference type="AlphaFoldDB" id="A0A8S1PTY6"/>